<evidence type="ECO:0000313" key="6">
    <source>
        <dbReference type="Proteomes" id="UP000628560"/>
    </source>
</evidence>
<dbReference type="RefSeq" id="WP_194512463.1">
    <property type="nucleotide sequence ID" value="NZ_JADIXP010000002.1"/>
</dbReference>
<dbReference type="Proteomes" id="UP000628560">
    <property type="component" value="Unassembled WGS sequence"/>
</dbReference>
<dbReference type="GO" id="GO:0003677">
    <property type="term" value="F:DNA binding"/>
    <property type="evidence" value="ECO:0007669"/>
    <property type="project" value="UniProtKB-KW"/>
</dbReference>
<dbReference type="PANTHER" id="PTHR46796:SF2">
    <property type="entry name" value="TRANSCRIPTIONAL REGULATORY PROTEIN"/>
    <property type="match status" value="1"/>
</dbReference>
<gene>
    <name evidence="5" type="ORF">ISP11_04330</name>
</gene>
<dbReference type="SUPFAM" id="SSF51215">
    <property type="entry name" value="Regulatory protein AraC"/>
    <property type="match status" value="1"/>
</dbReference>
<dbReference type="PROSITE" id="PS01124">
    <property type="entry name" value="HTH_ARAC_FAMILY_2"/>
    <property type="match status" value="1"/>
</dbReference>
<organism evidence="5 6">
    <name type="scientific">Lelliottia nimipressuralis</name>
    <dbReference type="NCBI Taxonomy" id="69220"/>
    <lineage>
        <taxon>Bacteria</taxon>
        <taxon>Pseudomonadati</taxon>
        <taxon>Pseudomonadota</taxon>
        <taxon>Gammaproteobacteria</taxon>
        <taxon>Enterobacterales</taxon>
        <taxon>Enterobacteriaceae</taxon>
        <taxon>Lelliottia</taxon>
    </lineage>
</organism>
<feature type="domain" description="HTH araC/xylS-type" evidence="4">
    <location>
        <begin position="204"/>
        <end position="286"/>
    </location>
</feature>
<evidence type="ECO:0000256" key="2">
    <source>
        <dbReference type="ARBA" id="ARBA00023125"/>
    </source>
</evidence>
<dbReference type="AlphaFoldDB" id="A0ABD4K5D0"/>
<dbReference type="InterPro" id="IPR018060">
    <property type="entry name" value="HTH_AraC"/>
</dbReference>
<evidence type="ECO:0000313" key="5">
    <source>
        <dbReference type="EMBL" id="MBF4177083.1"/>
    </source>
</evidence>
<evidence type="ECO:0000256" key="3">
    <source>
        <dbReference type="ARBA" id="ARBA00023163"/>
    </source>
</evidence>
<dbReference type="PANTHER" id="PTHR46796">
    <property type="entry name" value="HTH-TYPE TRANSCRIPTIONAL ACTIVATOR RHAS-RELATED"/>
    <property type="match status" value="1"/>
</dbReference>
<keyword evidence="2" id="KW-0238">DNA-binding</keyword>
<protein>
    <submittedName>
        <fullName evidence="5">AraC family transcriptional regulator</fullName>
    </submittedName>
</protein>
<dbReference type="InterPro" id="IPR003313">
    <property type="entry name" value="AraC-bd"/>
</dbReference>
<reference evidence="5 6" key="1">
    <citation type="submission" date="2020-11" db="EMBL/GenBank/DDBJ databases">
        <title>Identification of Lelliottia nimipressuralis from Wound Infection by Whole Genome-Based Bacterial Identification.</title>
        <authorList>
            <person name="Navarathna D.H."/>
            <person name="Choi H."/>
            <person name="Jinadatha C."/>
            <person name="Chatterjee P."/>
            <person name="Hwang M."/>
        </authorList>
    </citation>
    <scope>NUCLEOTIDE SEQUENCE [LARGE SCALE GENOMIC DNA]</scope>
    <source>
        <strain evidence="5 6">DN2020</strain>
    </source>
</reference>
<dbReference type="Gene3D" id="1.10.10.60">
    <property type="entry name" value="Homeodomain-like"/>
    <property type="match status" value="1"/>
</dbReference>
<comment type="caution">
    <text evidence="5">The sequence shown here is derived from an EMBL/GenBank/DDBJ whole genome shotgun (WGS) entry which is preliminary data.</text>
</comment>
<dbReference type="Pfam" id="PF02311">
    <property type="entry name" value="AraC_binding"/>
    <property type="match status" value="1"/>
</dbReference>
<evidence type="ECO:0000259" key="4">
    <source>
        <dbReference type="PROSITE" id="PS01124"/>
    </source>
</evidence>
<keyword evidence="1" id="KW-0805">Transcription regulation</keyword>
<dbReference type="InterPro" id="IPR050204">
    <property type="entry name" value="AraC_XylS_family_regulators"/>
</dbReference>
<dbReference type="InterPro" id="IPR037923">
    <property type="entry name" value="HTH-like"/>
</dbReference>
<name>A0ABD4K5D0_9ENTR</name>
<sequence length="290" mass="31548">MRLSIMNSGNTTHFDRRNADIVRQHSIELLPITVAGVEAVYANSDISFGRHTHDQFGIGLMDSGGQKSLSGRGYVEANAGDVITVNPGEVHDGAPLDGPRAWRMLYFDTELINRCFSDISDGEFASGEFALPVSTNAGIAELFNQLYQAIISINGDVEKLAADVALLVLIKALAQMPRHQMKMPIKGVLCAKEKMDDAPGSAHSLSELAAIAGLGQYTFLRAFSHYSGMTPHAYLLQRRLSLVRKLIRGGMNLVDAAIAGGFSDQSHMTRLFVRSYGYTPGLYAQQISKI</sequence>
<dbReference type="Pfam" id="PF12833">
    <property type="entry name" value="HTH_18"/>
    <property type="match status" value="1"/>
</dbReference>
<evidence type="ECO:0000256" key="1">
    <source>
        <dbReference type="ARBA" id="ARBA00023015"/>
    </source>
</evidence>
<accession>A0ABD4K5D0</accession>
<dbReference type="SMART" id="SM00342">
    <property type="entry name" value="HTH_ARAC"/>
    <property type="match status" value="1"/>
</dbReference>
<dbReference type="SUPFAM" id="SSF46689">
    <property type="entry name" value="Homeodomain-like"/>
    <property type="match status" value="2"/>
</dbReference>
<dbReference type="GO" id="GO:0006355">
    <property type="term" value="P:regulation of DNA-templated transcription"/>
    <property type="evidence" value="ECO:0007669"/>
    <property type="project" value="UniProtKB-ARBA"/>
</dbReference>
<dbReference type="InterPro" id="IPR009057">
    <property type="entry name" value="Homeodomain-like_sf"/>
</dbReference>
<dbReference type="EMBL" id="JADIXP010000002">
    <property type="protein sequence ID" value="MBF4177083.1"/>
    <property type="molecule type" value="Genomic_DNA"/>
</dbReference>
<proteinExistence type="predicted"/>
<keyword evidence="3" id="KW-0804">Transcription</keyword>